<accession>A0ABW5NTF5</accession>
<dbReference type="Gene3D" id="1.10.150.110">
    <property type="entry name" value="DNA polymerase beta, N-terminal domain-like"/>
    <property type="match status" value="1"/>
</dbReference>
<proteinExistence type="predicted"/>
<dbReference type="Proteomes" id="UP001597480">
    <property type="component" value="Unassembled WGS sequence"/>
</dbReference>
<dbReference type="InterPro" id="IPR027421">
    <property type="entry name" value="DNA_pol_lamdba_lyase_dom_sf"/>
</dbReference>
<evidence type="ECO:0000313" key="2">
    <source>
        <dbReference type="Proteomes" id="UP001597480"/>
    </source>
</evidence>
<dbReference type="EMBL" id="JBHUMD010000007">
    <property type="protein sequence ID" value="MFD2601873.1"/>
    <property type="molecule type" value="Genomic_DNA"/>
</dbReference>
<gene>
    <name evidence="1" type="ORF">ACFSR3_07390</name>
</gene>
<comment type="caution">
    <text evidence="1">The sequence shown here is derived from an EMBL/GenBank/DDBJ whole genome shotgun (WGS) entry which is preliminary data.</text>
</comment>
<organism evidence="1 2">
    <name type="scientific">Flavobacterium suzhouense</name>
    <dbReference type="NCBI Taxonomy" id="1529638"/>
    <lineage>
        <taxon>Bacteria</taxon>
        <taxon>Pseudomonadati</taxon>
        <taxon>Bacteroidota</taxon>
        <taxon>Flavobacteriia</taxon>
        <taxon>Flavobacteriales</taxon>
        <taxon>Flavobacteriaceae</taxon>
        <taxon>Flavobacterium</taxon>
    </lineage>
</organism>
<reference evidence="2" key="1">
    <citation type="journal article" date="2019" name="Int. J. Syst. Evol. Microbiol.">
        <title>The Global Catalogue of Microorganisms (GCM) 10K type strain sequencing project: providing services to taxonomists for standard genome sequencing and annotation.</title>
        <authorList>
            <consortium name="The Broad Institute Genomics Platform"/>
            <consortium name="The Broad Institute Genome Sequencing Center for Infectious Disease"/>
            <person name="Wu L."/>
            <person name="Ma J."/>
        </authorList>
    </citation>
    <scope>NUCLEOTIDE SEQUENCE [LARGE SCALE GENOMIC DNA]</scope>
    <source>
        <strain evidence="2">KCTC 42107</strain>
    </source>
</reference>
<dbReference type="RefSeq" id="WP_379820389.1">
    <property type="nucleotide sequence ID" value="NZ_JBHUMD010000007.1"/>
</dbReference>
<name>A0ABW5NTF5_9FLAO</name>
<sequence>MDYRLILEKATSNLQNYPEVIEEIKDCITLGSTGGEIISRLGKYLKDLPDKNIKAYSLIEKDAVLYLKVCESNGYLIK</sequence>
<evidence type="ECO:0000313" key="1">
    <source>
        <dbReference type="EMBL" id="MFD2601873.1"/>
    </source>
</evidence>
<keyword evidence="2" id="KW-1185">Reference proteome</keyword>
<protein>
    <submittedName>
        <fullName evidence="1">Uncharacterized protein</fullName>
    </submittedName>
</protein>